<evidence type="ECO:0000259" key="2">
    <source>
        <dbReference type="Pfam" id="PF26215"/>
    </source>
</evidence>
<feature type="region of interest" description="Disordered" evidence="1">
    <location>
        <begin position="298"/>
        <end position="328"/>
    </location>
</feature>
<proteinExistence type="predicted"/>
<evidence type="ECO:0000256" key="1">
    <source>
        <dbReference type="SAM" id="MobiDB-lite"/>
    </source>
</evidence>
<dbReference type="Gene3D" id="3.40.50.300">
    <property type="entry name" value="P-loop containing nucleotide triphosphate hydrolases"/>
    <property type="match status" value="1"/>
</dbReference>
<dbReference type="InterPro" id="IPR058912">
    <property type="entry name" value="HTH_animal"/>
</dbReference>
<evidence type="ECO:0000313" key="4">
    <source>
        <dbReference type="Proteomes" id="UP000663882"/>
    </source>
</evidence>
<dbReference type="Proteomes" id="UP000663882">
    <property type="component" value="Unassembled WGS sequence"/>
</dbReference>
<reference evidence="3" key="1">
    <citation type="submission" date="2021-02" db="EMBL/GenBank/DDBJ databases">
        <authorList>
            <person name="Nowell W R."/>
        </authorList>
    </citation>
    <scope>NUCLEOTIDE SEQUENCE</scope>
</reference>
<organism evidence="3 4">
    <name type="scientific">Rotaria sordida</name>
    <dbReference type="NCBI Taxonomy" id="392033"/>
    <lineage>
        <taxon>Eukaryota</taxon>
        <taxon>Metazoa</taxon>
        <taxon>Spiralia</taxon>
        <taxon>Gnathifera</taxon>
        <taxon>Rotifera</taxon>
        <taxon>Eurotatoria</taxon>
        <taxon>Bdelloidea</taxon>
        <taxon>Philodinida</taxon>
        <taxon>Philodinidae</taxon>
        <taxon>Rotaria</taxon>
    </lineage>
</organism>
<comment type="caution">
    <text evidence="3">The sequence shown here is derived from an EMBL/GenBank/DDBJ whole genome shotgun (WGS) entry which is preliminary data.</text>
</comment>
<feature type="domain" description="Helix-turn-helix" evidence="2">
    <location>
        <begin position="204"/>
        <end position="264"/>
    </location>
</feature>
<dbReference type="PANTHER" id="PTHR21301:SF10">
    <property type="entry name" value="REVERSE TRANSCRIPTASE DOMAIN-CONTAINING PROTEIN"/>
    <property type="match status" value="1"/>
</dbReference>
<dbReference type="SUPFAM" id="SSF52540">
    <property type="entry name" value="P-loop containing nucleoside triphosphate hydrolases"/>
    <property type="match status" value="1"/>
</dbReference>
<name>A0A814CI41_9BILA</name>
<feature type="compositionally biased region" description="Basic and acidic residues" evidence="1">
    <location>
        <begin position="312"/>
        <end position="328"/>
    </location>
</feature>
<protein>
    <recommendedName>
        <fullName evidence="2">Helix-turn-helix domain-containing protein</fullName>
    </recommendedName>
</protein>
<accession>A0A814CI41</accession>
<dbReference type="AlphaFoldDB" id="A0A814CI41"/>
<dbReference type="EMBL" id="CAJNOO010000444">
    <property type="protein sequence ID" value="CAF0944801.1"/>
    <property type="molecule type" value="Genomic_DNA"/>
</dbReference>
<dbReference type="Pfam" id="PF26215">
    <property type="entry name" value="HTH_animal"/>
    <property type="match status" value="1"/>
</dbReference>
<feature type="compositionally biased region" description="Polar residues" evidence="1">
    <location>
        <begin position="302"/>
        <end position="311"/>
    </location>
</feature>
<gene>
    <name evidence="3" type="ORF">RFH988_LOCUS11298</name>
</gene>
<dbReference type="PANTHER" id="PTHR21301">
    <property type="entry name" value="REVERSE TRANSCRIPTASE"/>
    <property type="match status" value="1"/>
</dbReference>
<evidence type="ECO:0000313" key="3">
    <source>
        <dbReference type="EMBL" id="CAF0944801.1"/>
    </source>
</evidence>
<sequence>MYSNNGATSREVVNHWINKEFNCTLQAKHLILIGSPGTGKTSFAKSLPSHYNYFNGKWRLNLWKNFARYSAFDNIGWDQFEEKGYPKKKDISTQDEPFNATDDIEIVLGIDCTQPAIIFSKPGPPEGTLGRQPITYEDRCEAALWRQRAIIYRMALIDQENEKDSNNHINYTIHESIEFLDVLIENVEGKLNTTVFRKPAAEPYILPYTSNHPRLTHSNTIYTALLRGIRLCSDVHTFDQERLNIEIALFFNGYPRNFIRRHFKEFFKNHNSSPIYQNLDEQRYKELHLQLVNESLTDDQRQLPSNQQSVTEQHKNSHTKEKPKNEKK</sequence>
<dbReference type="InterPro" id="IPR027417">
    <property type="entry name" value="P-loop_NTPase"/>
</dbReference>
<dbReference type="OrthoDB" id="10058753at2759"/>